<gene>
    <name evidence="9" type="ORF">ODALV1_LOCUS11347</name>
</gene>
<feature type="compositionally biased region" description="Polar residues" evidence="6">
    <location>
        <begin position="1059"/>
        <end position="1074"/>
    </location>
</feature>
<dbReference type="Pfam" id="PF07707">
    <property type="entry name" value="BACK"/>
    <property type="match status" value="1"/>
</dbReference>
<evidence type="ECO:0000256" key="3">
    <source>
        <dbReference type="ARBA" id="ARBA00022771"/>
    </source>
</evidence>
<name>A0ABP1QH36_9HEXA</name>
<dbReference type="SMART" id="SM00355">
    <property type="entry name" value="ZnF_C2H2"/>
    <property type="match status" value="9"/>
</dbReference>
<feature type="domain" description="C2H2-type" evidence="8">
    <location>
        <begin position="548"/>
        <end position="575"/>
    </location>
</feature>
<feature type="domain" description="C2H2-type" evidence="8">
    <location>
        <begin position="520"/>
        <end position="547"/>
    </location>
</feature>
<evidence type="ECO:0000313" key="10">
    <source>
        <dbReference type="Proteomes" id="UP001642540"/>
    </source>
</evidence>
<feature type="domain" description="C2H2-type" evidence="8">
    <location>
        <begin position="604"/>
        <end position="631"/>
    </location>
</feature>
<accession>A0ABP1QH36</accession>
<feature type="domain" description="C2H2-type" evidence="8">
    <location>
        <begin position="665"/>
        <end position="694"/>
    </location>
</feature>
<feature type="region of interest" description="Disordered" evidence="6">
    <location>
        <begin position="736"/>
        <end position="787"/>
    </location>
</feature>
<dbReference type="Proteomes" id="UP001642540">
    <property type="component" value="Unassembled WGS sequence"/>
</dbReference>
<keyword evidence="3 5" id="KW-0863">Zinc-finger</keyword>
<feature type="region of interest" description="Disordered" evidence="6">
    <location>
        <begin position="1059"/>
        <end position="1081"/>
    </location>
</feature>
<dbReference type="PANTHER" id="PTHR24408:SF58">
    <property type="entry name" value="TRANSCRIPTION FACTOR (TFIIIA), PUTATIVE (AFU_ORTHOLOGUE AFUA_1G05150)-RELATED"/>
    <property type="match status" value="1"/>
</dbReference>
<feature type="domain" description="BTB" evidence="7">
    <location>
        <begin position="107"/>
        <end position="202"/>
    </location>
</feature>
<dbReference type="SUPFAM" id="SSF57667">
    <property type="entry name" value="beta-beta-alpha zinc fingers"/>
    <property type="match status" value="5"/>
</dbReference>
<dbReference type="InterPro" id="IPR036236">
    <property type="entry name" value="Znf_C2H2_sf"/>
</dbReference>
<dbReference type="PROSITE" id="PS50157">
    <property type="entry name" value="ZINC_FINGER_C2H2_2"/>
    <property type="match status" value="7"/>
</dbReference>
<dbReference type="SUPFAM" id="SSF54695">
    <property type="entry name" value="POZ domain"/>
    <property type="match status" value="1"/>
</dbReference>
<comment type="caution">
    <text evidence="9">The sequence shown here is derived from an EMBL/GenBank/DDBJ whole genome shotgun (WGS) entry which is preliminary data.</text>
</comment>
<dbReference type="PANTHER" id="PTHR24408">
    <property type="entry name" value="ZINC FINGER PROTEIN"/>
    <property type="match status" value="1"/>
</dbReference>
<evidence type="ECO:0000259" key="8">
    <source>
        <dbReference type="PROSITE" id="PS50157"/>
    </source>
</evidence>
<proteinExistence type="predicted"/>
<dbReference type="InterPro" id="IPR011333">
    <property type="entry name" value="SKP1/BTB/POZ_sf"/>
</dbReference>
<feature type="domain" description="C2H2-type" evidence="8">
    <location>
        <begin position="695"/>
        <end position="722"/>
    </location>
</feature>
<feature type="compositionally biased region" description="Low complexity" evidence="6">
    <location>
        <begin position="771"/>
        <end position="787"/>
    </location>
</feature>
<keyword evidence="2" id="KW-0677">Repeat</keyword>
<evidence type="ECO:0000256" key="6">
    <source>
        <dbReference type="SAM" id="MobiDB-lite"/>
    </source>
</evidence>
<feature type="domain" description="C2H2-type" evidence="8">
    <location>
        <begin position="723"/>
        <end position="750"/>
    </location>
</feature>
<evidence type="ECO:0000259" key="7">
    <source>
        <dbReference type="PROSITE" id="PS50097"/>
    </source>
</evidence>
<dbReference type="InterPro" id="IPR011705">
    <property type="entry name" value="BACK"/>
</dbReference>
<evidence type="ECO:0000256" key="2">
    <source>
        <dbReference type="ARBA" id="ARBA00022737"/>
    </source>
</evidence>
<sequence length="1088" mass="121464">MNAEVVGLTTGETRVQLSANQVDQAQQQIQQLQQVQVGQMLPGGTLISQPAAQAPAASHNQQLVNQIQGVQQQTQQSNSNPVEVTETARGTELMAFFKKFREREKYCDLVLHVQGKEFYAHRAILAASSPYFDSIFQTRSVHAGSKSKVTPASTLSGAAKHWARCNKYGEGICESLVISCSDPEIFLSFLNYMYTGQIQLDKNNVGELMRLANHFLMNKLKAYCAQYLERFLDCENCLQMKEIGEKFSVQSLAKGATTFVQTHLAEVINHEVMMELSPKQVESFVTEKAWSIPQDVAVKFMSRWVYHDQINRERDFKQLLLNMEWTTMDPNVIVEFIDQEPLFGTSERSFYYVLHSLAEKGIQVQKYEEIYQALQQRFGQEPDQPLGLNDNLLQMAFNSAMEGLQPPPNSVLGEKWGNENDPSSGRRKVRKLTLEQRRKKILAKIQRNRAIRKWVTVRLDRPRSWKLGENEIVADSSGDEECDPIQTDGSYRCHICPFFTKKVSRLEKHLASIHAHDVTYRCSECGFTCKWNREYFLHMKTHFDGPPYKCSNCDFSCNKIGTLVAHKIAHVDLKPYSCPECEFRSRTKSNLAVHLKTHNNEKPYRCGICGRNFASKNSLDQHSVGHNTDKTYACTQCPFSTKYLNHFTNHKKSHHLAGKKGRELYKCQDVSCKYTTNKKSQLDSHMRSHAGVRPHVCGICGRRFLEKSHLVRHERIHFNERPFKCEECDYASTRRDKLKEHKSRHHGANASAKSPYKPRPHKGGSNKPEPSQQQQQQQQATSQQQQQQATSQQQQVQQQTVVFAKKSPASTNQQQIQVQQIQQQQIQQQQQQEIVATTAGGEMEFILPQSMLPSGSDSGGTTYAQISGASALELQQLANAGVVQLRQFQTTSQSGPVAPAVSSSPLDVQFVTTSGTARKSGKSRIILVQNKPDMQVGQTLTSIPTSMTAQDLQRLGLKLEDLQGQGIIGIQQGGTTRALKLEDITGGNIQVAAAQAGMTSGVRIQHQGATMILDAAQLQQLAQAAAAASGNSAVFERGIPITISTQGGNTISSTGITVSTQQASTNRGGQQAADNQPGDFSGISSLFC</sequence>
<dbReference type="Pfam" id="PF00096">
    <property type="entry name" value="zf-C2H2"/>
    <property type="match status" value="1"/>
</dbReference>
<dbReference type="PROSITE" id="PS00028">
    <property type="entry name" value="ZINC_FINGER_C2H2_1"/>
    <property type="match status" value="4"/>
</dbReference>
<evidence type="ECO:0000256" key="4">
    <source>
        <dbReference type="ARBA" id="ARBA00022833"/>
    </source>
</evidence>
<dbReference type="Gene3D" id="1.25.40.420">
    <property type="match status" value="1"/>
</dbReference>
<dbReference type="EMBL" id="CAXLJM020000034">
    <property type="protein sequence ID" value="CAL8103099.1"/>
    <property type="molecule type" value="Genomic_DNA"/>
</dbReference>
<dbReference type="SMART" id="SM00225">
    <property type="entry name" value="BTB"/>
    <property type="match status" value="1"/>
</dbReference>
<dbReference type="Gene3D" id="3.30.160.60">
    <property type="entry name" value="Classic Zinc Finger"/>
    <property type="match status" value="6"/>
</dbReference>
<dbReference type="CDD" id="cd18186">
    <property type="entry name" value="BTB_POZ_ZBTB_KLHL-like"/>
    <property type="match status" value="1"/>
</dbReference>
<evidence type="ECO:0000256" key="5">
    <source>
        <dbReference type="PROSITE-ProRule" id="PRU00042"/>
    </source>
</evidence>
<feature type="domain" description="C2H2-type" evidence="8">
    <location>
        <begin position="576"/>
        <end position="603"/>
    </location>
</feature>
<dbReference type="PROSITE" id="PS50097">
    <property type="entry name" value="BTB"/>
    <property type="match status" value="1"/>
</dbReference>
<protein>
    <recommendedName>
        <fullName evidence="11">Zinc finger protein</fullName>
    </recommendedName>
</protein>
<organism evidence="9 10">
    <name type="scientific">Orchesella dallaii</name>
    <dbReference type="NCBI Taxonomy" id="48710"/>
    <lineage>
        <taxon>Eukaryota</taxon>
        <taxon>Metazoa</taxon>
        <taxon>Ecdysozoa</taxon>
        <taxon>Arthropoda</taxon>
        <taxon>Hexapoda</taxon>
        <taxon>Collembola</taxon>
        <taxon>Entomobryomorpha</taxon>
        <taxon>Entomobryoidea</taxon>
        <taxon>Orchesellidae</taxon>
        <taxon>Orchesellinae</taxon>
        <taxon>Orchesella</taxon>
    </lineage>
</organism>
<dbReference type="InterPro" id="IPR013087">
    <property type="entry name" value="Znf_C2H2_type"/>
</dbReference>
<dbReference type="InterPro" id="IPR000210">
    <property type="entry name" value="BTB/POZ_dom"/>
</dbReference>
<evidence type="ECO:0008006" key="11">
    <source>
        <dbReference type="Google" id="ProtNLM"/>
    </source>
</evidence>
<keyword evidence="4" id="KW-0862">Zinc</keyword>
<evidence type="ECO:0000313" key="9">
    <source>
        <dbReference type="EMBL" id="CAL8103099.1"/>
    </source>
</evidence>
<keyword evidence="1" id="KW-0479">Metal-binding</keyword>
<evidence type="ECO:0000256" key="1">
    <source>
        <dbReference type="ARBA" id="ARBA00022723"/>
    </source>
</evidence>
<reference evidence="9 10" key="1">
    <citation type="submission" date="2024-08" db="EMBL/GenBank/DDBJ databases">
        <authorList>
            <person name="Cucini C."/>
            <person name="Frati F."/>
        </authorList>
    </citation>
    <scope>NUCLEOTIDE SEQUENCE [LARGE SCALE GENOMIC DNA]</scope>
</reference>
<keyword evidence="10" id="KW-1185">Reference proteome</keyword>
<dbReference type="Pfam" id="PF00651">
    <property type="entry name" value="BTB"/>
    <property type="match status" value="2"/>
</dbReference>
<dbReference type="Gene3D" id="3.30.710.10">
    <property type="entry name" value="Potassium Channel Kv1.1, Chain A"/>
    <property type="match status" value="1"/>
</dbReference>